<feature type="transmembrane region" description="Helical" evidence="23">
    <location>
        <begin position="31"/>
        <end position="55"/>
    </location>
</feature>
<feature type="transmembrane region" description="Helical" evidence="23">
    <location>
        <begin position="128"/>
        <end position="148"/>
    </location>
</feature>
<keyword evidence="8 23" id="KW-0812">Transmembrane</keyword>
<evidence type="ECO:0000256" key="21">
    <source>
        <dbReference type="ARBA" id="ARBA00047850"/>
    </source>
</evidence>
<dbReference type="InterPro" id="IPR011701">
    <property type="entry name" value="MFS"/>
</dbReference>
<evidence type="ECO:0000256" key="11">
    <source>
        <dbReference type="ARBA" id="ARBA00022954"/>
    </source>
</evidence>
<organism evidence="24 25">
    <name type="scientific">Acanthaster planci</name>
    <name type="common">Crown-of-thorns starfish</name>
    <dbReference type="NCBI Taxonomy" id="133434"/>
    <lineage>
        <taxon>Eukaryota</taxon>
        <taxon>Metazoa</taxon>
        <taxon>Echinodermata</taxon>
        <taxon>Eleutherozoa</taxon>
        <taxon>Asterozoa</taxon>
        <taxon>Asteroidea</taxon>
        <taxon>Valvatacea</taxon>
        <taxon>Valvatida</taxon>
        <taxon>Acanthasteridae</taxon>
        <taxon>Acanthaster</taxon>
    </lineage>
</organism>
<evidence type="ECO:0000256" key="1">
    <source>
        <dbReference type="ARBA" id="ARBA00004337"/>
    </source>
</evidence>
<keyword evidence="7" id="KW-0963">Cytoplasm</keyword>
<comment type="catalytic activity">
    <reaction evidence="20">
        <text>pemetrexed(in) + H(+)(in) = pemetrexed(out) + H(+)(out)</text>
        <dbReference type="Rhea" id="RHEA:70171"/>
        <dbReference type="ChEBI" id="CHEBI:15378"/>
        <dbReference type="ChEBI" id="CHEBI:63724"/>
    </reaction>
</comment>
<feature type="transmembrane region" description="Helical" evidence="23">
    <location>
        <begin position="316"/>
        <end position="336"/>
    </location>
</feature>
<evidence type="ECO:0000313" key="24">
    <source>
        <dbReference type="Proteomes" id="UP000694845"/>
    </source>
</evidence>
<gene>
    <name evidence="25" type="primary">LOC110986209</name>
</gene>
<protein>
    <recommendedName>
        <fullName evidence="18">Proton-coupled folate transporter</fullName>
    </recommendedName>
    <alternativeName>
        <fullName evidence="19">Solute carrier family 46 member 1</fullName>
    </alternativeName>
</protein>
<accession>A0A8B7ZF30</accession>
<dbReference type="AlphaFoldDB" id="A0A8B7ZF30"/>
<feature type="transmembrane region" description="Helical" evidence="23">
    <location>
        <begin position="348"/>
        <end position="367"/>
    </location>
</feature>
<feature type="transmembrane region" description="Helical" evidence="23">
    <location>
        <begin position="193"/>
        <end position="215"/>
    </location>
</feature>
<keyword evidence="24" id="KW-1185">Reference proteome</keyword>
<dbReference type="KEGG" id="aplc:110986209"/>
<dbReference type="Pfam" id="PF07690">
    <property type="entry name" value="MFS_1"/>
    <property type="match status" value="1"/>
</dbReference>
<evidence type="ECO:0000256" key="23">
    <source>
        <dbReference type="SAM" id="Phobius"/>
    </source>
</evidence>
<evidence type="ECO:0000256" key="8">
    <source>
        <dbReference type="ARBA" id="ARBA00022692"/>
    </source>
</evidence>
<dbReference type="GeneID" id="110986209"/>
<dbReference type="PANTHER" id="PTHR23507:SF2">
    <property type="entry name" value="PROTON-COUPLED FOLATE TRANSPORTER"/>
    <property type="match status" value="1"/>
</dbReference>
<evidence type="ECO:0000256" key="20">
    <source>
        <dbReference type="ARBA" id="ARBA00047769"/>
    </source>
</evidence>
<evidence type="ECO:0000256" key="3">
    <source>
        <dbReference type="ARBA" id="ARBA00004496"/>
    </source>
</evidence>
<evidence type="ECO:0000313" key="25">
    <source>
        <dbReference type="RefSeq" id="XP_022103597.1"/>
    </source>
</evidence>
<dbReference type="Proteomes" id="UP000694845">
    <property type="component" value="Unplaced"/>
</dbReference>
<dbReference type="GO" id="GO:0010008">
    <property type="term" value="C:endosome membrane"/>
    <property type="evidence" value="ECO:0007669"/>
    <property type="project" value="UniProtKB-SubCell"/>
</dbReference>
<dbReference type="OMA" id="ANEYGHK"/>
<proteinExistence type="predicted"/>
<evidence type="ECO:0000256" key="22">
    <source>
        <dbReference type="SAM" id="MobiDB-lite"/>
    </source>
</evidence>
<keyword evidence="10" id="KW-0769">Symport</keyword>
<evidence type="ECO:0000256" key="13">
    <source>
        <dbReference type="ARBA" id="ARBA00023136"/>
    </source>
</evidence>
<dbReference type="InterPro" id="IPR036259">
    <property type="entry name" value="MFS_trans_sf"/>
</dbReference>
<feature type="transmembrane region" description="Helical" evidence="23">
    <location>
        <begin position="97"/>
        <end position="116"/>
    </location>
</feature>
<feature type="transmembrane region" description="Helical" evidence="23">
    <location>
        <begin position="154"/>
        <end position="181"/>
    </location>
</feature>
<evidence type="ECO:0000256" key="6">
    <source>
        <dbReference type="ARBA" id="ARBA00022475"/>
    </source>
</evidence>
<dbReference type="RefSeq" id="XP_022103597.1">
    <property type="nucleotide sequence ID" value="XM_022247905.1"/>
</dbReference>
<evidence type="ECO:0000256" key="2">
    <source>
        <dbReference type="ARBA" id="ARBA00004424"/>
    </source>
</evidence>
<keyword evidence="11" id="KW-0290">Folate-binding</keyword>
<comment type="subcellular location">
    <subcellularLocation>
        <location evidence="2">Apical cell membrane</location>
        <topology evidence="2">Multi-pass membrane protein</topology>
    </subcellularLocation>
    <subcellularLocation>
        <location evidence="4">Basolateral cell membrane</location>
        <topology evidence="4">Multi-pass membrane protein</topology>
    </subcellularLocation>
    <subcellularLocation>
        <location evidence="3">Cytoplasm</location>
    </subcellularLocation>
    <subcellularLocation>
        <location evidence="1">Endosome membrane</location>
        <topology evidence="1">Multi-pass membrane protein</topology>
    </subcellularLocation>
</comment>
<dbReference type="GO" id="GO:0016323">
    <property type="term" value="C:basolateral plasma membrane"/>
    <property type="evidence" value="ECO:0007669"/>
    <property type="project" value="UniProtKB-SubCell"/>
</dbReference>
<evidence type="ECO:0000256" key="16">
    <source>
        <dbReference type="ARBA" id="ARBA00036193"/>
    </source>
</evidence>
<evidence type="ECO:0000256" key="15">
    <source>
        <dbReference type="ARBA" id="ARBA00023180"/>
    </source>
</evidence>
<feature type="transmembrane region" description="Helical" evidence="23">
    <location>
        <begin position="441"/>
        <end position="463"/>
    </location>
</feature>
<keyword evidence="5" id="KW-0813">Transport</keyword>
<keyword evidence="13 23" id="KW-0472">Membrane</keyword>
<comment type="catalytic activity">
    <reaction evidence="17">
        <text>folate(in) + H(+)(in) = folate(out) + H(+)(out)</text>
        <dbReference type="Rhea" id="RHEA:70159"/>
        <dbReference type="ChEBI" id="CHEBI:15378"/>
        <dbReference type="ChEBI" id="CHEBI:62501"/>
    </reaction>
</comment>
<dbReference type="OrthoDB" id="3026777at2759"/>
<evidence type="ECO:0000256" key="7">
    <source>
        <dbReference type="ARBA" id="ARBA00022490"/>
    </source>
</evidence>
<evidence type="ECO:0000256" key="9">
    <source>
        <dbReference type="ARBA" id="ARBA00022753"/>
    </source>
</evidence>
<dbReference type="GO" id="GO:0016324">
    <property type="term" value="C:apical plasma membrane"/>
    <property type="evidence" value="ECO:0007669"/>
    <property type="project" value="UniProtKB-SubCell"/>
</dbReference>
<dbReference type="GO" id="GO:0015293">
    <property type="term" value="F:symporter activity"/>
    <property type="evidence" value="ECO:0007669"/>
    <property type="project" value="UniProtKB-KW"/>
</dbReference>
<comment type="catalytic activity">
    <reaction evidence="21">
        <text>methotrexate(in) + H(+)(in) = methotrexate(out) + H(+)(out)</text>
        <dbReference type="Rhea" id="RHEA:70163"/>
        <dbReference type="ChEBI" id="CHEBI:15378"/>
        <dbReference type="ChEBI" id="CHEBI:50681"/>
    </reaction>
</comment>
<dbReference type="SUPFAM" id="SSF103473">
    <property type="entry name" value="MFS general substrate transporter"/>
    <property type="match status" value="1"/>
</dbReference>
<keyword evidence="6" id="KW-1003">Cell membrane</keyword>
<evidence type="ECO:0000256" key="19">
    <source>
        <dbReference type="ARBA" id="ARBA00042514"/>
    </source>
</evidence>
<feature type="transmembrane region" description="Helical" evidence="23">
    <location>
        <begin position="373"/>
        <end position="395"/>
    </location>
</feature>
<keyword evidence="15" id="KW-0325">Glycoprotein</keyword>
<evidence type="ECO:0000256" key="14">
    <source>
        <dbReference type="ARBA" id="ARBA00023157"/>
    </source>
</evidence>
<keyword evidence="9" id="KW-0967">Endosome</keyword>
<sequence>MAENRQEGLQECCADIEERKLSNRERAQRRWVTVEPVIALAVVGSNSMGLVRPFYLKSRLGELMYNMSTLEEFSGCDINDTEYKAREDDIQSQASLWLLYLSMSGSVPMLIASILLGTLSDKLGRKMCIAIPLFGYIFQEAVYIATIYGELPLAVLFVGEVLLGSTGSFGILFAGCISYIVDITTENKRTLRIALAEMIFLLLSGFVQVGVGYLVRDVGTLPPLLIAFGCNILCLIYIAVPGILIETVDRDNIPDHRIGLREAGRSMVKLLKFNENGRRWQMLLLDFFLFVITININGTISIFILYGSAAPFCWDALSAGLAGAFGFLIASAGMVAGSKLFAICLGEYWIMQISCLSLLAFNIVMSVSRTTWLIYAANLMGAFRATAMPVARSILSKIVDPTEIGTAFALVACVDGLAVFVASAVAPSIYAASVLYLPPLIFYVFSGLTVLPIGTIIILQIFWPRSKKYQSFYGEKSKDSSGHEADQKPEESRDEPSTA</sequence>
<evidence type="ECO:0000256" key="5">
    <source>
        <dbReference type="ARBA" id="ARBA00022448"/>
    </source>
</evidence>
<dbReference type="PANTHER" id="PTHR23507">
    <property type="entry name" value="ZGC:174356"/>
    <property type="match status" value="1"/>
</dbReference>
<feature type="transmembrane region" description="Helical" evidence="23">
    <location>
        <begin position="282"/>
        <end position="304"/>
    </location>
</feature>
<feature type="transmembrane region" description="Helical" evidence="23">
    <location>
        <begin position="407"/>
        <end position="429"/>
    </location>
</feature>
<comment type="catalytic activity">
    <reaction evidence="16">
        <text>(6S)-5-methyl-5,6,7,8-tetrahydrofolate(in) + H(+)(in) = (6S)-5-methyl-5,6,7,8-tetrahydrofolate(out) + H(+)(out)</text>
        <dbReference type="Rhea" id="RHEA:70167"/>
        <dbReference type="ChEBI" id="CHEBI:15378"/>
        <dbReference type="ChEBI" id="CHEBI:18608"/>
    </reaction>
</comment>
<feature type="compositionally biased region" description="Basic and acidic residues" evidence="22">
    <location>
        <begin position="475"/>
        <end position="499"/>
    </location>
</feature>
<name>A0A8B7ZF30_ACAPL</name>
<feature type="transmembrane region" description="Helical" evidence="23">
    <location>
        <begin position="221"/>
        <end position="240"/>
    </location>
</feature>
<keyword evidence="12 23" id="KW-1133">Transmembrane helix</keyword>
<evidence type="ECO:0000256" key="4">
    <source>
        <dbReference type="ARBA" id="ARBA00004554"/>
    </source>
</evidence>
<keyword evidence="14" id="KW-1015">Disulfide bond</keyword>
<evidence type="ECO:0000256" key="12">
    <source>
        <dbReference type="ARBA" id="ARBA00022989"/>
    </source>
</evidence>
<dbReference type="GO" id="GO:0005542">
    <property type="term" value="F:folic acid binding"/>
    <property type="evidence" value="ECO:0007669"/>
    <property type="project" value="UniProtKB-KW"/>
</dbReference>
<evidence type="ECO:0000256" key="18">
    <source>
        <dbReference type="ARBA" id="ARBA00040650"/>
    </source>
</evidence>
<feature type="region of interest" description="Disordered" evidence="22">
    <location>
        <begin position="473"/>
        <end position="499"/>
    </location>
</feature>
<evidence type="ECO:0000256" key="17">
    <source>
        <dbReference type="ARBA" id="ARBA00036250"/>
    </source>
</evidence>
<dbReference type="Gene3D" id="1.20.1250.20">
    <property type="entry name" value="MFS general substrate transporter like domains"/>
    <property type="match status" value="1"/>
</dbReference>
<reference evidence="25" key="1">
    <citation type="submission" date="2025-08" db="UniProtKB">
        <authorList>
            <consortium name="RefSeq"/>
        </authorList>
    </citation>
    <scope>IDENTIFICATION</scope>
</reference>
<evidence type="ECO:0000256" key="10">
    <source>
        <dbReference type="ARBA" id="ARBA00022847"/>
    </source>
</evidence>